<feature type="domain" description="Ig-like" evidence="10">
    <location>
        <begin position="42"/>
        <end position="161"/>
    </location>
</feature>
<evidence type="ECO:0000313" key="11">
    <source>
        <dbReference type="EMBL" id="KAL2081515.1"/>
    </source>
</evidence>
<dbReference type="InterPro" id="IPR013106">
    <property type="entry name" value="Ig_V-set"/>
</dbReference>
<comment type="caution">
    <text evidence="11">The sequence shown here is derived from an EMBL/GenBank/DDBJ whole genome shotgun (WGS) entry which is preliminary data.</text>
</comment>
<dbReference type="Pfam" id="PF13927">
    <property type="entry name" value="Ig_3"/>
    <property type="match status" value="1"/>
</dbReference>
<evidence type="ECO:0000313" key="12">
    <source>
        <dbReference type="Proteomes" id="UP001591681"/>
    </source>
</evidence>
<dbReference type="SUPFAM" id="SSF48726">
    <property type="entry name" value="Immunoglobulin"/>
    <property type="match status" value="2"/>
</dbReference>
<evidence type="ECO:0000256" key="6">
    <source>
        <dbReference type="ARBA" id="ARBA00023157"/>
    </source>
</evidence>
<dbReference type="EMBL" id="JBHFQA010000020">
    <property type="protein sequence ID" value="KAL2081515.1"/>
    <property type="molecule type" value="Genomic_DNA"/>
</dbReference>
<feature type="compositionally biased region" description="Basic and acidic residues" evidence="8">
    <location>
        <begin position="343"/>
        <end position="503"/>
    </location>
</feature>
<comment type="subcellular location">
    <subcellularLocation>
        <location evidence="1">Membrane</location>
        <topology evidence="1">Single-pass type I membrane protein</topology>
    </subcellularLocation>
</comment>
<evidence type="ECO:0000256" key="1">
    <source>
        <dbReference type="ARBA" id="ARBA00004479"/>
    </source>
</evidence>
<dbReference type="InterPro" id="IPR036179">
    <property type="entry name" value="Ig-like_dom_sf"/>
</dbReference>
<protein>
    <recommendedName>
        <fullName evidence="10">Ig-like domain-containing protein</fullName>
    </recommendedName>
</protein>
<dbReference type="InterPro" id="IPR042474">
    <property type="entry name" value="A33"/>
</dbReference>
<evidence type="ECO:0000256" key="9">
    <source>
        <dbReference type="SAM" id="Phobius"/>
    </source>
</evidence>
<feature type="transmembrane region" description="Helical" evidence="9">
    <location>
        <begin position="262"/>
        <end position="284"/>
    </location>
</feature>
<evidence type="ECO:0000259" key="10">
    <source>
        <dbReference type="PROSITE" id="PS50835"/>
    </source>
</evidence>
<dbReference type="InterPro" id="IPR003599">
    <property type="entry name" value="Ig_sub"/>
</dbReference>
<keyword evidence="7" id="KW-0393">Immunoglobulin domain</keyword>
<dbReference type="PROSITE" id="PS50835">
    <property type="entry name" value="IG_LIKE"/>
    <property type="match status" value="2"/>
</dbReference>
<dbReference type="Proteomes" id="UP001591681">
    <property type="component" value="Unassembled WGS sequence"/>
</dbReference>
<dbReference type="SMART" id="SM00409">
    <property type="entry name" value="IG"/>
    <property type="match status" value="2"/>
</dbReference>
<gene>
    <name evidence="11" type="ORF">ACEWY4_023368</name>
</gene>
<evidence type="ECO:0000256" key="2">
    <source>
        <dbReference type="ARBA" id="ARBA00022692"/>
    </source>
</evidence>
<dbReference type="FunFam" id="2.60.40.10:FF:000095">
    <property type="entry name" value="immunoglobulin superfamily member 11 isoform X1"/>
    <property type="match status" value="1"/>
</dbReference>
<feature type="transmembrane region" description="Helical" evidence="9">
    <location>
        <begin position="28"/>
        <end position="46"/>
    </location>
</feature>
<dbReference type="InterPro" id="IPR003598">
    <property type="entry name" value="Ig_sub2"/>
</dbReference>
<dbReference type="InterPro" id="IPR007110">
    <property type="entry name" value="Ig-like_dom"/>
</dbReference>
<reference evidence="11 12" key="1">
    <citation type="submission" date="2024-09" db="EMBL/GenBank/DDBJ databases">
        <title>A chromosome-level genome assembly of Gray's grenadier anchovy, Coilia grayii.</title>
        <authorList>
            <person name="Fu Z."/>
        </authorList>
    </citation>
    <scope>NUCLEOTIDE SEQUENCE [LARGE SCALE GENOMIC DNA]</scope>
    <source>
        <strain evidence="11">G4</strain>
        <tissue evidence="11">Muscle</tissue>
    </source>
</reference>
<name>A0ABD1J2V2_9TELE</name>
<dbReference type="Gene3D" id="2.60.40.10">
    <property type="entry name" value="Immunoglobulins"/>
    <property type="match status" value="2"/>
</dbReference>
<keyword evidence="2 9" id="KW-0812">Transmembrane</keyword>
<feature type="domain" description="Ig-like" evidence="10">
    <location>
        <begin position="166"/>
        <end position="254"/>
    </location>
</feature>
<keyword evidence="12" id="KW-1185">Reference proteome</keyword>
<evidence type="ECO:0000256" key="8">
    <source>
        <dbReference type="SAM" id="MobiDB-lite"/>
    </source>
</evidence>
<feature type="region of interest" description="Disordered" evidence="8">
    <location>
        <begin position="329"/>
        <end position="503"/>
    </location>
</feature>
<evidence type="ECO:0000256" key="4">
    <source>
        <dbReference type="ARBA" id="ARBA00022989"/>
    </source>
</evidence>
<dbReference type="PANTHER" id="PTHR44969">
    <property type="entry name" value="CELL SURFACE A33 ANTIGEN"/>
    <property type="match status" value="1"/>
</dbReference>
<organism evidence="11 12">
    <name type="scientific">Coilia grayii</name>
    <name type="common">Gray's grenadier anchovy</name>
    <dbReference type="NCBI Taxonomy" id="363190"/>
    <lineage>
        <taxon>Eukaryota</taxon>
        <taxon>Metazoa</taxon>
        <taxon>Chordata</taxon>
        <taxon>Craniata</taxon>
        <taxon>Vertebrata</taxon>
        <taxon>Euteleostomi</taxon>
        <taxon>Actinopterygii</taxon>
        <taxon>Neopterygii</taxon>
        <taxon>Teleostei</taxon>
        <taxon>Clupei</taxon>
        <taxon>Clupeiformes</taxon>
        <taxon>Clupeoidei</taxon>
        <taxon>Engraulidae</taxon>
        <taxon>Coilinae</taxon>
        <taxon>Coilia</taxon>
    </lineage>
</organism>
<keyword evidence="6" id="KW-1015">Disulfide bond</keyword>
<evidence type="ECO:0000256" key="7">
    <source>
        <dbReference type="ARBA" id="ARBA00023319"/>
    </source>
</evidence>
<dbReference type="AlphaFoldDB" id="A0ABD1J2V2"/>
<keyword evidence="3" id="KW-0732">Signal</keyword>
<dbReference type="PANTHER" id="PTHR44969:SF1">
    <property type="entry name" value="CELL SURFACE A33 ANTIGEN"/>
    <property type="match status" value="1"/>
</dbReference>
<sequence length="503" mass="57536">MITRIVGSWSVYDIGNRGDCMEETVHCYFLYFCVVLSVVMGIHVEFQKPEYEVARGDQVTLTCTFQPQKPPSVAVITWSADADDPTEPQIAIGTFFYSTSASQIDISAAYKGKASMANDVAAGVSSLTFSHVSLQENRVFQCSVQIPGDNDGQLSDTTRLLVLVAPSVPVCRIQGSAEYGHNINLTCKSEEGSPQPTYKWQRFDPSNRPQPFPPRTTESNGVLSLFNVSRETSGYYVCTSTNKIRSASYNMTLSVMPPSMNIGATAGIVGGCVAGGVALLIVVYCCCCRKKKKTPQYEMEEHAAYHDKPPLETEDEDDGKIVVSVVKLREESRNQQSGYQDDPSEHYDNHSRHGDGREDRYRHDDRYEDSRRGSTDRLDRYDDGRSHSSDRPDRNDDGRSRSSDRLDRYDDSRSRSNDRLDRYDDSRSRSRDRLDRYEDSRGRSNDRLERYDDNRSRSSDRLDRYDDSRSRSSDRLDRYEGDRDRYDDRRDNYSDRNRYDDRR</sequence>
<evidence type="ECO:0000256" key="5">
    <source>
        <dbReference type="ARBA" id="ARBA00023136"/>
    </source>
</evidence>
<keyword evidence="5 9" id="KW-0472">Membrane</keyword>
<dbReference type="SMART" id="SM00408">
    <property type="entry name" value="IGc2"/>
    <property type="match status" value="1"/>
</dbReference>
<proteinExistence type="predicted"/>
<evidence type="ECO:0000256" key="3">
    <source>
        <dbReference type="ARBA" id="ARBA00022729"/>
    </source>
</evidence>
<dbReference type="GO" id="GO:0016020">
    <property type="term" value="C:membrane"/>
    <property type="evidence" value="ECO:0007669"/>
    <property type="project" value="UniProtKB-SubCell"/>
</dbReference>
<keyword evidence="4 9" id="KW-1133">Transmembrane helix</keyword>
<dbReference type="Pfam" id="PF07686">
    <property type="entry name" value="V-set"/>
    <property type="match status" value="1"/>
</dbReference>
<accession>A0ABD1J2V2</accession>
<dbReference type="InterPro" id="IPR013783">
    <property type="entry name" value="Ig-like_fold"/>
</dbReference>